<dbReference type="PANTHER" id="PTHR11067">
    <property type="entry name" value="INOSINE TRIPHOSPHATE PYROPHOSPHATASE/HAM1 PROTEIN"/>
    <property type="match status" value="1"/>
</dbReference>
<dbReference type="Gene3D" id="3.90.950.10">
    <property type="match status" value="1"/>
</dbReference>
<comment type="similarity">
    <text evidence="1 10 11">Belongs to the HAM1 NTPase family.</text>
</comment>
<dbReference type="CDD" id="cd00515">
    <property type="entry name" value="HAM1"/>
    <property type="match status" value="1"/>
</dbReference>
<keyword evidence="4 10" id="KW-0547">Nucleotide-binding</keyword>
<reference evidence="12" key="1">
    <citation type="submission" date="2020-10" db="EMBL/GenBank/DDBJ databases">
        <authorList>
            <person name="Gilroy R."/>
        </authorList>
    </citation>
    <scope>NUCLEOTIDE SEQUENCE</scope>
    <source>
        <strain evidence="12">13361</strain>
    </source>
</reference>
<comment type="cofactor">
    <cofactor evidence="10">
        <name>Mg(2+)</name>
        <dbReference type="ChEBI" id="CHEBI:18420"/>
    </cofactor>
    <text evidence="10">Binds 1 Mg(2+) ion per subunit.</text>
</comment>
<dbReference type="InterPro" id="IPR002637">
    <property type="entry name" value="RdgB/HAM1"/>
</dbReference>
<dbReference type="GO" id="GO:0017111">
    <property type="term" value="F:ribonucleoside triphosphate phosphatase activity"/>
    <property type="evidence" value="ECO:0007669"/>
    <property type="project" value="InterPro"/>
</dbReference>
<evidence type="ECO:0000313" key="13">
    <source>
        <dbReference type="Proteomes" id="UP000886796"/>
    </source>
</evidence>
<dbReference type="PANTHER" id="PTHR11067:SF9">
    <property type="entry name" value="INOSINE TRIPHOSPHATE PYROPHOSPHATASE"/>
    <property type="match status" value="1"/>
</dbReference>
<feature type="binding site" evidence="10">
    <location>
        <position position="40"/>
    </location>
    <ligand>
        <name>Mg(2+)</name>
        <dbReference type="ChEBI" id="CHEBI:18420"/>
    </ligand>
</feature>
<dbReference type="EMBL" id="DVFK01000113">
    <property type="protein sequence ID" value="HIQ68559.1"/>
    <property type="molecule type" value="Genomic_DNA"/>
</dbReference>
<dbReference type="GO" id="GO:0036222">
    <property type="term" value="F:XTP diphosphatase activity"/>
    <property type="evidence" value="ECO:0007669"/>
    <property type="project" value="UniProtKB-UniRule"/>
</dbReference>
<dbReference type="GO" id="GO:0046872">
    <property type="term" value="F:metal ion binding"/>
    <property type="evidence" value="ECO:0007669"/>
    <property type="project" value="UniProtKB-KW"/>
</dbReference>
<feature type="binding site" evidence="10">
    <location>
        <begin position="181"/>
        <end position="182"/>
    </location>
    <ligand>
        <name>substrate</name>
    </ligand>
</feature>
<keyword evidence="6 10" id="KW-0460">Magnesium</keyword>
<comment type="catalytic activity">
    <reaction evidence="10">
        <text>ITP + H2O = IMP + diphosphate + H(+)</text>
        <dbReference type="Rhea" id="RHEA:29399"/>
        <dbReference type="ChEBI" id="CHEBI:15377"/>
        <dbReference type="ChEBI" id="CHEBI:15378"/>
        <dbReference type="ChEBI" id="CHEBI:33019"/>
        <dbReference type="ChEBI" id="CHEBI:58053"/>
        <dbReference type="ChEBI" id="CHEBI:61402"/>
        <dbReference type="EC" id="3.6.1.66"/>
    </reaction>
</comment>
<evidence type="ECO:0000256" key="7">
    <source>
        <dbReference type="ARBA" id="ARBA00023080"/>
    </source>
</evidence>
<feature type="binding site" evidence="10">
    <location>
        <position position="69"/>
    </location>
    <ligand>
        <name>Mg(2+)</name>
        <dbReference type="ChEBI" id="CHEBI:18420"/>
    </ligand>
</feature>
<name>A0A9D0Z405_9FIRM</name>
<keyword evidence="3 10" id="KW-0479">Metal-binding</keyword>
<evidence type="ECO:0000313" key="12">
    <source>
        <dbReference type="EMBL" id="HIQ68559.1"/>
    </source>
</evidence>
<feature type="binding site" evidence="10">
    <location>
        <position position="70"/>
    </location>
    <ligand>
        <name>substrate</name>
    </ligand>
</feature>
<evidence type="ECO:0000256" key="10">
    <source>
        <dbReference type="HAMAP-Rule" id="MF_01405"/>
    </source>
</evidence>
<evidence type="ECO:0000256" key="5">
    <source>
        <dbReference type="ARBA" id="ARBA00022801"/>
    </source>
</evidence>
<comment type="catalytic activity">
    <reaction evidence="9 10">
        <text>XTP + H2O = XMP + diphosphate + H(+)</text>
        <dbReference type="Rhea" id="RHEA:28610"/>
        <dbReference type="ChEBI" id="CHEBI:15377"/>
        <dbReference type="ChEBI" id="CHEBI:15378"/>
        <dbReference type="ChEBI" id="CHEBI:33019"/>
        <dbReference type="ChEBI" id="CHEBI:57464"/>
        <dbReference type="ChEBI" id="CHEBI:61314"/>
        <dbReference type="EC" id="3.6.1.66"/>
    </reaction>
</comment>
<feature type="active site" description="Proton acceptor" evidence="10">
    <location>
        <position position="69"/>
    </location>
</feature>
<keyword evidence="7 10" id="KW-0546">Nucleotide metabolism</keyword>
<gene>
    <name evidence="12" type="primary">rdgB</name>
    <name evidence="12" type="ORF">IAB74_08645</name>
</gene>
<proteinExistence type="inferred from homology"/>
<evidence type="ECO:0000256" key="8">
    <source>
        <dbReference type="ARBA" id="ARBA00051875"/>
    </source>
</evidence>
<dbReference type="NCBIfam" id="TIGR00042">
    <property type="entry name" value="RdgB/HAM1 family non-canonical purine NTP pyrophosphatase"/>
    <property type="match status" value="1"/>
</dbReference>
<dbReference type="InterPro" id="IPR029001">
    <property type="entry name" value="ITPase-like_fam"/>
</dbReference>
<dbReference type="GO" id="GO:0000166">
    <property type="term" value="F:nucleotide binding"/>
    <property type="evidence" value="ECO:0007669"/>
    <property type="project" value="UniProtKB-KW"/>
</dbReference>
<reference evidence="12" key="2">
    <citation type="journal article" date="2021" name="PeerJ">
        <title>Extensive microbial diversity within the chicken gut microbiome revealed by metagenomics and culture.</title>
        <authorList>
            <person name="Gilroy R."/>
            <person name="Ravi A."/>
            <person name="Getino M."/>
            <person name="Pursley I."/>
            <person name="Horton D.L."/>
            <person name="Alikhan N.F."/>
            <person name="Baker D."/>
            <person name="Gharbi K."/>
            <person name="Hall N."/>
            <person name="Watson M."/>
            <person name="Adriaenssens E.M."/>
            <person name="Foster-Nyarko E."/>
            <person name="Jarju S."/>
            <person name="Secka A."/>
            <person name="Antonio M."/>
            <person name="Oren A."/>
            <person name="Chaudhuri R.R."/>
            <person name="La Ragione R."/>
            <person name="Hildebrand F."/>
            <person name="Pallen M.J."/>
        </authorList>
    </citation>
    <scope>NUCLEOTIDE SEQUENCE</scope>
    <source>
        <strain evidence="12">13361</strain>
    </source>
</reference>
<dbReference type="GO" id="GO:0005829">
    <property type="term" value="C:cytosol"/>
    <property type="evidence" value="ECO:0007669"/>
    <property type="project" value="TreeGrafter"/>
</dbReference>
<keyword evidence="5 10" id="KW-0378">Hydrolase</keyword>
<dbReference type="AlphaFoldDB" id="A0A9D0Z405"/>
<evidence type="ECO:0000256" key="1">
    <source>
        <dbReference type="ARBA" id="ARBA00008023"/>
    </source>
</evidence>
<protein>
    <recommendedName>
        <fullName evidence="10">dITP/XTP pyrophosphatase</fullName>
        <ecNumber evidence="10">3.6.1.66</ecNumber>
    </recommendedName>
    <alternativeName>
        <fullName evidence="10">Non-canonical purine NTP pyrophosphatase</fullName>
    </alternativeName>
    <alternativeName>
        <fullName evidence="10">Non-standard purine NTP pyrophosphatase</fullName>
    </alternativeName>
    <alternativeName>
        <fullName evidence="10">Nucleoside-triphosphate diphosphatase</fullName>
    </alternativeName>
    <alternativeName>
        <fullName evidence="10">Nucleoside-triphosphate pyrophosphatase</fullName>
        <shortName evidence="10">NTPase</shortName>
    </alternativeName>
</protein>
<organism evidence="12 13">
    <name type="scientific">Candidatus Faecousia excrementigallinarum</name>
    <dbReference type="NCBI Taxonomy" id="2840806"/>
    <lineage>
        <taxon>Bacteria</taxon>
        <taxon>Bacillati</taxon>
        <taxon>Bacillota</taxon>
        <taxon>Clostridia</taxon>
        <taxon>Eubacteriales</taxon>
        <taxon>Oscillospiraceae</taxon>
        <taxon>Faecousia</taxon>
    </lineage>
</organism>
<dbReference type="GO" id="GO:0009146">
    <property type="term" value="P:purine nucleoside triphosphate catabolic process"/>
    <property type="evidence" value="ECO:0007669"/>
    <property type="project" value="UniProtKB-UniRule"/>
</dbReference>
<dbReference type="GO" id="GO:0009117">
    <property type="term" value="P:nucleotide metabolic process"/>
    <property type="evidence" value="ECO:0007669"/>
    <property type="project" value="UniProtKB-KW"/>
</dbReference>
<dbReference type="GO" id="GO:0036220">
    <property type="term" value="F:ITP diphosphatase activity"/>
    <property type="evidence" value="ECO:0007669"/>
    <property type="project" value="UniProtKB-UniRule"/>
</dbReference>
<evidence type="ECO:0000256" key="9">
    <source>
        <dbReference type="ARBA" id="ARBA00052017"/>
    </source>
</evidence>
<dbReference type="InterPro" id="IPR020922">
    <property type="entry name" value="dITP/XTP_pyrophosphatase"/>
</dbReference>
<evidence type="ECO:0000256" key="4">
    <source>
        <dbReference type="ARBA" id="ARBA00022741"/>
    </source>
</evidence>
<evidence type="ECO:0000256" key="11">
    <source>
        <dbReference type="RuleBase" id="RU003781"/>
    </source>
</evidence>
<dbReference type="Pfam" id="PF01725">
    <property type="entry name" value="Ham1p_like"/>
    <property type="match status" value="1"/>
</dbReference>
<accession>A0A9D0Z405</accession>
<dbReference type="HAMAP" id="MF_01405">
    <property type="entry name" value="Non_canon_purine_NTPase"/>
    <property type="match status" value="1"/>
</dbReference>
<dbReference type="FunFam" id="3.90.950.10:FF:000001">
    <property type="entry name" value="dITP/XTP pyrophosphatase"/>
    <property type="match status" value="1"/>
</dbReference>
<comment type="subunit">
    <text evidence="2 10">Homodimer.</text>
</comment>
<comment type="caution">
    <text evidence="12">The sequence shown here is derived from an EMBL/GenBank/DDBJ whole genome shotgun (WGS) entry which is preliminary data.</text>
</comment>
<feature type="binding site" evidence="10">
    <location>
        <begin position="153"/>
        <end position="156"/>
    </location>
    <ligand>
        <name>substrate</name>
    </ligand>
</feature>
<dbReference type="SUPFAM" id="SSF52972">
    <property type="entry name" value="ITPase-like"/>
    <property type="match status" value="1"/>
</dbReference>
<comment type="catalytic activity">
    <reaction evidence="8 10">
        <text>dITP + H2O = dIMP + diphosphate + H(+)</text>
        <dbReference type="Rhea" id="RHEA:28342"/>
        <dbReference type="ChEBI" id="CHEBI:15377"/>
        <dbReference type="ChEBI" id="CHEBI:15378"/>
        <dbReference type="ChEBI" id="CHEBI:33019"/>
        <dbReference type="ChEBI" id="CHEBI:61194"/>
        <dbReference type="ChEBI" id="CHEBI:61382"/>
        <dbReference type="EC" id="3.6.1.66"/>
    </reaction>
</comment>
<feature type="binding site" evidence="10">
    <location>
        <position position="176"/>
    </location>
    <ligand>
        <name>substrate</name>
    </ligand>
</feature>
<sequence length="201" mass="22052">MKVVLASKNAHKLQEISKITEKFDMELVLESQVGVDIDVEETGSTFEENSFIKAEAVMKATGLPALADDSGIAVDALNGEPGIYSARYGFDPSLDDWGRLELLLKNTEQVPDGSRQAQFVCVITLVTPEGQVIQARGEAYGELLRQPAGEGGFGYDPIFYYPPLGKSFAELSPEEKNQVSHRAQALKLFYEKLKEAGYADK</sequence>
<dbReference type="Proteomes" id="UP000886796">
    <property type="component" value="Unassembled WGS sequence"/>
</dbReference>
<evidence type="ECO:0000256" key="6">
    <source>
        <dbReference type="ARBA" id="ARBA00022842"/>
    </source>
</evidence>
<dbReference type="GO" id="GO:0035870">
    <property type="term" value="F:dITP diphosphatase activity"/>
    <property type="evidence" value="ECO:0007669"/>
    <property type="project" value="UniProtKB-UniRule"/>
</dbReference>
<comment type="function">
    <text evidence="10">Pyrophosphatase that catalyzes the hydrolysis of nucleoside triphosphates to their monophosphate derivatives, with a high preference for the non-canonical purine nucleotides XTP (xanthosine triphosphate), dITP (deoxyinosine triphosphate) and ITP. Seems to function as a house-cleaning enzyme that removes non-canonical purine nucleotides from the nucleotide pool, thus preventing their incorporation into DNA/RNA and avoiding chromosomal lesions.</text>
</comment>
<feature type="binding site" evidence="10">
    <location>
        <begin position="7"/>
        <end position="12"/>
    </location>
    <ligand>
        <name>substrate</name>
    </ligand>
</feature>
<evidence type="ECO:0000256" key="2">
    <source>
        <dbReference type="ARBA" id="ARBA00011738"/>
    </source>
</evidence>
<evidence type="ECO:0000256" key="3">
    <source>
        <dbReference type="ARBA" id="ARBA00022723"/>
    </source>
</evidence>
<dbReference type="EC" id="3.6.1.66" evidence="10"/>